<proteinExistence type="predicted"/>
<evidence type="ECO:0000313" key="1">
    <source>
        <dbReference type="EMBL" id="ACQ54177.1"/>
    </source>
</evidence>
<gene>
    <name evidence="1" type="ordered locus">CLJ_B0156</name>
</gene>
<dbReference type="AlphaFoldDB" id="A0A3F3A6Q8"/>
<dbReference type="Proteomes" id="UP000002333">
    <property type="component" value="Chromosome"/>
</dbReference>
<reference evidence="1 2" key="1">
    <citation type="journal article" date="2007" name="PLoS ONE">
        <title>Analysis of the neurotoxin complex genes in Clostridium botulinum A1-A4 and B1 strains: BoNT/A3, /Ba4 and /B1 clusters are located within plasmids.</title>
        <authorList>
            <person name="Smith T.J."/>
            <person name="Hill K.K."/>
            <person name="Foley B.T."/>
            <person name="Detter J.C."/>
            <person name="Munk A.C."/>
            <person name="Bruce D.C."/>
            <person name="Doggett N.A."/>
            <person name="Smith L.A."/>
            <person name="Marks J.D."/>
            <person name="Xie G."/>
            <person name="Brettin T.S."/>
        </authorList>
    </citation>
    <scope>NUCLEOTIDE SEQUENCE [LARGE SCALE GENOMIC DNA]</scope>
    <source>
        <strain evidence="2">657 / Type Ba4</strain>
    </source>
</reference>
<dbReference type="EMBL" id="CP001083">
    <property type="protein sequence ID" value="ACQ54177.1"/>
    <property type="molecule type" value="Genomic_DNA"/>
</dbReference>
<accession>A0A3F3A6Q8</accession>
<protein>
    <submittedName>
        <fullName evidence="1">Uncharacterized protein</fullName>
    </submittedName>
</protein>
<organism evidence="1 2">
    <name type="scientific">Clostridium botulinum (strain 657 / Type Ba4)</name>
    <dbReference type="NCBI Taxonomy" id="515621"/>
    <lineage>
        <taxon>Bacteria</taxon>
        <taxon>Bacillati</taxon>
        <taxon>Bacillota</taxon>
        <taxon>Clostridia</taxon>
        <taxon>Eubacteriales</taxon>
        <taxon>Clostridiaceae</taxon>
        <taxon>Clostridium</taxon>
    </lineage>
</organism>
<reference evidence="2" key="2">
    <citation type="submission" date="2008-05" db="EMBL/GenBank/DDBJ databases">
        <title>Genome sequence of Clostridium botulinum Ba4 strain 657.</title>
        <authorList>
            <person name="Shrivastava S."/>
            <person name="Brown J.L."/>
            <person name="Bruce D."/>
            <person name="Detter C."/>
            <person name="Munk C."/>
            <person name="Smith L.A."/>
            <person name="Smith T.J."/>
            <person name="Sutton G."/>
            <person name="Brettin T.S."/>
        </authorList>
    </citation>
    <scope>NUCLEOTIDE SEQUENCE [LARGE SCALE GENOMIC DNA]</scope>
    <source>
        <strain evidence="2">657 / Type Ba4</strain>
    </source>
</reference>
<evidence type="ECO:0000313" key="2">
    <source>
        <dbReference type="Proteomes" id="UP000002333"/>
    </source>
</evidence>
<dbReference type="KEGG" id="cbi:CLJ_B0156"/>
<sequence>MLYRVFLCIKIVYVEKIKDIYKRKGYVFCKEKYKVTS</sequence>
<name>A0A3F3A6Q8_CLOB6</name>